<evidence type="ECO:0000313" key="2">
    <source>
        <dbReference type="EMBL" id="KIP53178.1"/>
    </source>
</evidence>
<dbReference type="AlphaFoldDB" id="A0A0D0IUE8"/>
<accession>A0A0D0IUE8</accession>
<organism evidence="2 3">
    <name type="scientific">Leucobacter komagatae</name>
    <dbReference type="NCBI Taxonomy" id="55969"/>
    <lineage>
        <taxon>Bacteria</taxon>
        <taxon>Bacillati</taxon>
        <taxon>Actinomycetota</taxon>
        <taxon>Actinomycetes</taxon>
        <taxon>Micrococcales</taxon>
        <taxon>Microbacteriaceae</taxon>
        <taxon>Leucobacter</taxon>
    </lineage>
</organism>
<keyword evidence="3" id="KW-1185">Reference proteome</keyword>
<dbReference type="RefSeq" id="WP_042543334.1">
    <property type="nucleotide sequence ID" value="NZ_JXSQ01000004.1"/>
</dbReference>
<proteinExistence type="predicted"/>
<name>A0A0D0IUE8_9MICO</name>
<dbReference type="Proteomes" id="UP000032120">
    <property type="component" value="Unassembled WGS sequence"/>
</dbReference>
<feature type="signal peptide" evidence="1">
    <location>
        <begin position="1"/>
        <end position="25"/>
    </location>
</feature>
<comment type="caution">
    <text evidence="2">The sequence shown here is derived from an EMBL/GenBank/DDBJ whole genome shotgun (WGS) entry which is preliminary data.</text>
</comment>
<protein>
    <recommendedName>
        <fullName evidence="4">Lipoprotein</fullName>
    </recommendedName>
</protein>
<evidence type="ECO:0000313" key="3">
    <source>
        <dbReference type="Proteomes" id="UP000032120"/>
    </source>
</evidence>
<evidence type="ECO:0000256" key="1">
    <source>
        <dbReference type="SAM" id="SignalP"/>
    </source>
</evidence>
<dbReference type="EMBL" id="JXSQ01000004">
    <property type="protein sequence ID" value="KIP53178.1"/>
    <property type="molecule type" value="Genomic_DNA"/>
</dbReference>
<feature type="chain" id="PRO_5039581431" description="Lipoprotein" evidence="1">
    <location>
        <begin position="26"/>
        <end position="160"/>
    </location>
</feature>
<gene>
    <name evidence="2" type="ORF">SD72_05025</name>
</gene>
<keyword evidence="1" id="KW-0732">Signal</keyword>
<dbReference type="PROSITE" id="PS51257">
    <property type="entry name" value="PROKAR_LIPOPROTEIN"/>
    <property type="match status" value="1"/>
</dbReference>
<dbReference type="OrthoDB" id="9831379at2"/>
<evidence type="ECO:0008006" key="4">
    <source>
        <dbReference type="Google" id="ProtNLM"/>
    </source>
</evidence>
<sequence length="160" mass="16132">MPNSDRISPKSWSAVLAVTATLTLAACSPASDASPRPNDAENDVNTAAAERGEPTADVAFVCGQLNALEAALWRAAVDEGSGVLPEGAVDAVHSLVFDGYATIAERAPGELSNEVATLRSIAESEPRDPIAIAEASHALGSACEEAGAPVAIIARPGDGG</sequence>
<reference evidence="2 3" key="1">
    <citation type="submission" date="2015-01" db="EMBL/GenBank/DDBJ databases">
        <title>Draft genome sequence of Leucobacter komagatae strain VKM ST2845.</title>
        <authorList>
            <person name="Karlyshev A.V."/>
            <person name="Kudryashova E.B."/>
        </authorList>
    </citation>
    <scope>NUCLEOTIDE SEQUENCE [LARGE SCALE GENOMIC DNA]</scope>
    <source>
        <strain evidence="2 3">VKM ST2845</strain>
    </source>
</reference>